<dbReference type="PANTHER" id="PTHR42695:SF5">
    <property type="entry name" value="GLUTAMINE AMIDOTRANSFERASE YLR126C-RELATED"/>
    <property type="match status" value="1"/>
</dbReference>
<evidence type="ECO:0000259" key="1">
    <source>
        <dbReference type="Pfam" id="PF00117"/>
    </source>
</evidence>
<organism evidence="2 3">
    <name type="scientific">Lacibacterium aquatile</name>
    <dbReference type="NCBI Taxonomy" id="1168082"/>
    <lineage>
        <taxon>Bacteria</taxon>
        <taxon>Pseudomonadati</taxon>
        <taxon>Pseudomonadota</taxon>
        <taxon>Alphaproteobacteria</taxon>
        <taxon>Rhodospirillales</taxon>
        <taxon>Rhodospirillaceae</taxon>
    </lineage>
</organism>
<sequence length="234" mass="25426">MDKSALVLRHLMFEDLGTFAEPLAAAGYAVEYRDAWELDFDKQDPLTPDLLVVLGGPIGVYEQAAYPFLVQERGFIAARLAAGRPTLGICLGAQLMAAALGAEVYPSGLKEIGFGTLTLTAEGERGPLRHLKDTRVLHWHGDTYRLPEGAKLLASSDLVEQQAFAIGANILGLQFHAEADSFPKFERWLVGHTVELNAAGIDIPRLRENATRHGGTLKVKAQAMLRDWLAGLAP</sequence>
<proteinExistence type="predicted"/>
<feature type="domain" description="Glutamine amidotransferase" evidence="1">
    <location>
        <begin position="40"/>
        <end position="184"/>
    </location>
</feature>
<dbReference type="PROSITE" id="PS51273">
    <property type="entry name" value="GATASE_TYPE_1"/>
    <property type="match status" value="1"/>
</dbReference>
<dbReference type="PANTHER" id="PTHR42695">
    <property type="entry name" value="GLUTAMINE AMIDOTRANSFERASE YLR126C-RELATED"/>
    <property type="match status" value="1"/>
</dbReference>
<comment type="caution">
    <text evidence="2">The sequence shown here is derived from an EMBL/GenBank/DDBJ whole genome shotgun (WGS) entry which is preliminary data.</text>
</comment>
<dbReference type="CDD" id="cd01741">
    <property type="entry name" value="GATase1_1"/>
    <property type="match status" value="1"/>
</dbReference>
<keyword evidence="2" id="KW-0315">Glutamine amidotransferase</keyword>
<evidence type="ECO:0000313" key="2">
    <source>
        <dbReference type="EMBL" id="MFD2265006.1"/>
    </source>
</evidence>
<dbReference type="NCBIfam" id="NF005458">
    <property type="entry name" value="PRK07053.1"/>
    <property type="match status" value="1"/>
</dbReference>
<dbReference type="SUPFAM" id="SSF52317">
    <property type="entry name" value="Class I glutamine amidotransferase-like"/>
    <property type="match status" value="1"/>
</dbReference>
<gene>
    <name evidence="2" type="ORF">ACFSM5_19030</name>
</gene>
<dbReference type="InterPro" id="IPR044992">
    <property type="entry name" value="ChyE-like"/>
</dbReference>
<dbReference type="RefSeq" id="WP_379878173.1">
    <property type="nucleotide sequence ID" value="NZ_JBHUIP010000014.1"/>
</dbReference>
<dbReference type="InterPro" id="IPR029062">
    <property type="entry name" value="Class_I_gatase-like"/>
</dbReference>
<name>A0ABW5DYF2_9PROT</name>
<dbReference type="Pfam" id="PF00117">
    <property type="entry name" value="GATase"/>
    <property type="match status" value="1"/>
</dbReference>
<reference evidence="3" key="1">
    <citation type="journal article" date="2019" name="Int. J. Syst. Evol. Microbiol.">
        <title>The Global Catalogue of Microorganisms (GCM) 10K type strain sequencing project: providing services to taxonomists for standard genome sequencing and annotation.</title>
        <authorList>
            <consortium name="The Broad Institute Genomics Platform"/>
            <consortium name="The Broad Institute Genome Sequencing Center for Infectious Disease"/>
            <person name="Wu L."/>
            <person name="Ma J."/>
        </authorList>
    </citation>
    <scope>NUCLEOTIDE SEQUENCE [LARGE SCALE GENOMIC DNA]</scope>
    <source>
        <strain evidence="3">CGMCC 1.19062</strain>
    </source>
</reference>
<dbReference type="InterPro" id="IPR017926">
    <property type="entry name" value="GATASE"/>
</dbReference>
<protein>
    <submittedName>
        <fullName evidence="2">Glutamine amidotransferase</fullName>
    </submittedName>
</protein>
<keyword evidence="3" id="KW-1185">Reference proteome</keyword>
<dbReference type="EMBL" id="JBHUIP010000014">
    <property type="protein sequence ID" value="MFD2265006.1"/>
    <property type="molecule type" value="Genomic_DNA"/>
</dbReference>
<dbReference type="Proteomes" id="UP001597295">
    <property type="component" value="Unassembled WGS sequence"/>
</dbReference>
<accession>A0ABW5DYF2</accession>
<dbReference type="Gene3D" id="3.40.50.880">
    <property type="match status" value="1"/>
</dbReference>
<evidence type="ECO:0000313" key="3">
    <source>
        <dbReference type="Proteomes" id="UP001597295"/>
    </source>
</evidence>